<dbReference type="Proteomes" id="UP000181790">
    <property type="component" value="Unassembled WGS sequence"/>
</dbReference>
<dbReference type="AlphaFoldDB" id="A0A1S2VRL9"/>
<evidence type="ECO:0000313" key="1">
    <source>
        <dbReference type="EMBL" id="OIN60965.1"/>
    </source>
</evidence>
<reference evidence="1 2" key="1">
    <citation type="submission" date="2016-10" db="EMBL/GenBank/DDBJ databases">
        <title>Arsenicibacter rosenii gen. nov., sp. nov., an efficient arsenic-methylating bacterium isolated from an arsenic-contaminated paddy soil.</title>
        <authorList>
            <person name="Huang K."/>
        </authorList>
    </citation>
    <scope>NUCLEOTIDE SEQUENCE [LARGE SCALE GENOMIC DNA]</scope>
    <source>
        <strain evidence="1 2">SM-1</strain>
    </source>
</reference>
<comment type="caution">
    <text evidence="1">The sequence shown here is derived from an EMBL/GenBank/DDBJ whole genome shotgun (WGS) entry which is preliminary data.</text>
</comment>
<sequence>MQELMALAGVSDVYSASNDLFKAFLGIDMSVSQVYRVSSVLGHQINVDLAQEVSHPELLADEVIYGSMDGSMIFTDQGWQEVKVGRLFSSLRRREAGQKEDNQTRFRLEQSTYCAHLGSSEEFIPLFEASLGHYKNTPERLVFVTDGGVWIQRYLEENYPLATHILDYYHAVEHLASFSRTHFQKAACAAQWLDKQRNYLMVDGIDEVLSNLEGLSNLSRSAEESRREVMGYYQRNRHRMQYSQFQERGLQIGSGSMEAAHRTVVQCRMKRTGLAYQRAAVERTGGSGHAQSAGSS</sequence>
<keyword evidence="2" id="KW-1185">Reference proteome</keyword>
<accession>A0A1S2VRL9</accession>
<proteinExistence type="predicted"/>
<protein>
    <recommendedName>
        <fullName evidence="3">ISKra4 family transposase</fullName>
    </recommendedName>
</protein>
<organism evidence="1 2">
    <name type="scientific">Arsenicibacter rosenii</name>
    <dbReference type="NCBI Taxonomy" id="1750698"/>
    <lineage>
        <taxon>Bacteria</taxon>
        <taxon>Pseudomonadati</taxon>
        <taxon>Bacteroidota</taxon>
        <taxon>Cytophagia</taxon>
        <taxon>Cytophagales</taxon>
        <taxon>Spirosomataceae</taxon>
        <taxon>Arsenicibacter</taxon>
    </lineage>
</organism>
<evidence type="ECO:0008006" key="3">
    <source>
        <dbReference type="Google" id="ProtNLM"/>
    </source>
</evidence>
<name>A0A1S2VRL9_9BACT</name>
<gene>
    <name evidence="1" type="ORF">BLX24_02460</name>
</gene>
<evidence type="ECO:0000313" key="2">
    <source>
        <dbReference type="Proteomes" id="UP000181790"/>
    </source>
</evidence>
<dbReference type="EMBL" id="MORL01000001">
    <property type="protein sequence ID" value="OIN60965.1"/>
    <property type="molecule type" value="Genomic_DNA"/>
</dbReference>